<evidence type="ECO:0000313" key="2">
    <source>
        <dbReference type="Proteomes" id="UP000198415"/>
    </source>
</evidence>
<dbReference type="EMBL" id="FZNR01000032">
    <property type="protein sequence ID" value="SNT00366.1"/>
    <property type="molecule type" value="Genomic_DNA"/>
</dbReference>
<dbReference type="AlphaFoldDB" id="A0A239J2T9"/>
<proteinExistence type="predicted"/>
<protein>
    <submittedName>
        <fullName evidence="1">Uncharacterized protein</fullName>
    </submittedName>
</protein>
<organism evidence="1 2">
    <name type="scientific">Actinoplanes regularis</name>
    <dbReference type="NCBI Taxonomy" id="52697"/>
    <lineage>
        <taxon>Bacteria</taxon>
        <taxon>Bacillati</taxon>
        <taxon>Actinomycetota</taxon>
        <taxon>Actinomycetes</taxon>
        <taxon>Micromonosporales</taxon>
        <taxon>Micromonosporaceae</taxon>
        <taxon>Actinoplanes</taxon>
    </lineage>
</organism>
<sequence length="75" mass="7825">MYGATAGAAFDACYYQACDTTNNLNPAAMAELSDAAAHAVYSPAMTRTGFFPDGSLRAAARRSAAKAPRATHPIR</sequence>
<accession>A0A239J2T9</accession>
<dbReference type="Proteomes" id="UP000198415">
    <property type="component" value="Unassembled WGS sequence"/>
</dbReference>
<dbReference type="RefSeq" id="WP_089298808.1">
    <property type="nucleotide sequence ID" value="NZ_BOMU01000078.1"/>
</dbReference>
<keyword evidence="2" id="KW-1185">Reference proteome</keyword>
<reference evidence="1 2" key="1">
    <citation type="submission" date="2017-06" db="EMBL/GenBank/DDBJ databases">
        <authorList>
            <person name="Kim H.J."/>
            <person name="Triplett B.A."/>
        </authorList>
    </citation>
    <scope>NUCLEOTIDE SEQUENCE [LARGE SCALE GENOMIC DNA]</scope>
    <source>
        <strain evidence="1 2">DSM 43151</strain>
    </source>
</reference>
<gene>
    <name evidence="1" type="ORF">SAMN06264365_13251</name>
</gene>
<evidence type="ECO:0000313" key="1">
    <source>
        <dbReference type="EMBL" id="SNT00366.1"/>
    </source>
</evidence>
<name>A0A239J2T9_9ACTN</name>